<feature type="compositionally biased region" description="Basic and acidic residues" evidence="4">
    <location>
        <begin position="242"/>
        <end position="260"/>
    </location>
</feature>
<dbReference type="Gramene" id="HORVU.MOREX.r3.3HG0272100.1">
    <property type="protein sequence ID" value="HORVU.MOREX.r3.3HG0272100.1"/>
    <property type="gene ID" value="HORVU.MOREX.r3.3HG0272100"/>
</dbReference>
<feature type="region of interest" description="Disordered" evidence="4">
    <location>
        <begin position="350"/>
        <end position="473"/>
    </location>
</feature>
<dbReference type="AlphaFoldDB" id="A0A8I6XUS6"/>
<feature type="compositionally biased region" description="Basic and acidic residues" evidence="4">
    <location>
        <begin position="435"/>
        <end position="461"/>
    </location>
</feature>
<gene>
    <name evidence="5" type="primary">LOC123443886</name>
</gene>
<dbReference type="EnsemblPlants" id="HORVU.MOREX.r3.3HG0272100.1">
    <property type="protein sequence ID" value="HORVU.MOREX.r3.3HG0272100.1"/>
    <property type="gene ID" value="HORVU.MOREX.r3.3HG0272100"/>
</dbReference>
<dbReference type="GO" id="GO:0005634">
    <property type="term" value="C:nucleus"/>
    <property type="evidence" value="ECO:0007669"/>
    <property type="project" value="UniProtKB-SubCell"/>
</dbReference>
<evidence type="ECO:0000313" key="5">
    <source>
        <dbReference type="EnsemblPlants" id="HORVU.MOREX.r3.3HG0272100.1"/>
    </source>
</evidence>
<dbReference type="OrthoDB" id="1939643at2759"/>
<feature type="region of interest" description="Disordered" evidence="4">
    <location>
        <begin position="27"/>
        <end position="46"/>
    </location>
</feature>
<feature type="compositionally biased region" description="Polar residues" evidence="4">
    <location>
        <begin position="644"/>
        <end position="661"/>
    </location>
</feature>
<reference evidence="6" key="1">
    <citation type="journal article" date="2012" name="Nature">
        <title>A physical, genetic and functional sequence assembly of the barley genome.</title>
        <authorList>
            <consortium name="The International Barley Genome Sequencing Consortium"/>
            <person name="Mayer K.F."/>
            <person name="Waugh R."/>
            <person name="Brown J.W."/>
            <person name="Schulman A."/>
            <person name="Langridge P."/>
            <person name="Platzer M."/>
            <person name="Fincher G.B."/>
            <person name="Muehlbauer G.J."/>
            <person name="Sato K."/>
            <person name="Close T.J."/>
            <person name="Wise R.P."/>
            <person name="Stein N."/>
        </authorList>
    </citation>
    <scope>NUCLEOTIDE SEQUENCE [LARGE SCALE GENOMIC DNA]</scope>
    <source>
        <strain evidence="6">cv. Morex</strain>
    </source>
</reference>
<evidence type="ECO:0000256" key="1">
    <source>
        <dbReference type="ARBA" id="ARBA00004123"/>
    </source>
</evidence>
<feature type="compositionally biased region" description="Basic residues" evidence="4">
    <location>
        <begin position="546"/>
        <end position="559"/>
    </location>
</feature>
<feature type="compositionally biased region" description="Low complexity" evidence="4">
    <location>
        <begin position="211"/>
        <end position="222"/>
    </location>
</feature>
<reference evidence="5" key="3">
    <citation type="submission" date="2022-01" db="UniProtKB">
        <authorList>
            <consortium name="EnsemblPlants"/>
        </authorList>
    </citation>
    <scope>IDENTIFICATION</scope>
    <source>
        <strain evidence="5">subsp. vulgare</strain>
    </source>
</reference>
<dbReference type="GO" id="GO:0019237">
    <property type="term" value="F:centromeric DNA binding"/>
    <property type="evidence" value="ECO:0000318"/>
    <property type="project" value="GO_Central"/>
</dbReference>
<evidence type="ECO:0000256" key="3">
    <source>
        <dbReference type="ARBA" id="ARBA00023242"/>
    </source>
</evidence>
<comment type="similarity">
    <text evidence="2">Belongs to the CENP-C/MIF2 family.</text>
</comment>
<feature type="region of interest" description="Disordered" evidence="4">
    <location>
        <begin position="533"/>
        <end position="690"/>
    </location>
</feature>
<dbReference type="GO" id="GO:0051382">
    <property type="term" value="P:kinetochore assembly"/>
    <property type="evidence" value="ECO:0000318"/>
    <property type="project" value="GO_Central"/>
</dbReference>
<feature type="region of interest" description="Disordered" evidence="4">
    <location>
        <begin position="497"/>
        <end position="516"/>
    </location>
</feature>
<dbReference type="GO" id="GO:0051455">
    <property type="term" value="P:spindle attachment to meiosis I kinetochore"/>
    <property type="evidence" value="ECO:0000318"/>
    <property type="project" value="GO_Central"/>
</dbReference>
<comment type="subcellular location">
    <subcellularLocation>
        <location evidence="1">Nucleus</location>
    </subcellularLocation>
</comment>
<evidence type="ECO:0000256" key="4">
    <source>
        <dbReference type="SAM" id="MobiDB-lite"/>
    </source>
</evidence>
<dbReference type="GO" id="GO:0000776">
    <property type="term" value="C:kinetochore"/>
    <property type="evidence" value="ECO:0007669"/>
    <property type="project" value="InterPro"/>
</dbReference>
<dbReference type="KEGG" id="hvg:123443886"/>
<proteinExistence type="inferred from homology"/>
<evidence type="ECO:0000313" key="6">
    <source>
        <dbReference type="Proteomes" id="UP000011116"/>
    </source>
</evidence>
<dbReference type="GeneID" id="123443886"/>
<evidence type="ECO:0000256" key="2">
    <source>
        <dbReference type="ARBA" id="ARBA00010291"/>
    </source>
</evidence>
<dbReference type="Proteomes" id="UP000011116">
    <property type="component" value="Chromosome 3H"/>
</dbReference>
<feature type="compositionally biased region" description="Basic and acidic residues" evidence="4">
    <location>
        <begin position="602"/>
        <end position="618"/>
    </location>
</feature>
<organism evidence="5 6">
    <name type="scientific">Hordeum vulgare subsp. vulgare</name>
    <name type="common">Domesticated barley</name>
    <dbReference type="NCBI Taxonomy" id="112509"/>
    <lineage>
        <taxon>Eukaryota</taxon>
        <taxon>Viridiplantae</taxon>
        <taxon>Streptophyta</taxon>
        <taxon>Embryophyta</taxon>
        <taxon>Tracheophyta</taxon>
        <taxon>Spermatophyta</taxon>
        <taxon>Magnoliopsida</taxon>
        <taxon>Liliopsida</taxon>
        <taxon>Poales</taxon>
        <taxon>Poaceae</taxon>
        <taxon>BOP clade</taxon>
        <taxon>Pooideae</taxon>
        <taxon>Triticodae</taxon>
        <taxon>Triticeae</taxon>
        <taxon>Hordeinae</taxon>
        <taxon>Hordeum</taxon>
    </lineage>
</organism>
<name>A0A8I6XUS6_HORVV</name>
<feature type="region of interest" description="Disordered" evidence="4">
    <location>
        <begin position="209"/>
        <end position="264"/>
    </location>
</feature>
<feature type="compositionally biased region" description="Polar residues" evidence="4">
    <location>
        <begin position="365"/>
        <end position="398"/>
    </location>
</feature>
<feature type="compositionally biased region" description="Low complexity" evidence="4">
    <location>
        <begin position="27"/>
        <end position="40"/>
    </location>
</feature>
<accession>A0A8I6XUS6</accession>
<dbReference type="Gramene" id="HORVU.MOREX.r2.3HG0225480.1">
    <property type="protein sequence ID" value="HORVU.MOREX.r2.3HG0225480.1"/>
    <property type="gene ID" value="HORVU.MOREX.r2.3HG0225480"/>
</dbReference>
<dbReference type="PANTHER" id="PTHR16684:SF11">
    <property type="entry name" value="CENTROMERE PROTEIN C"/>
    <property type="match status" value="1"/>
</dbReference>
<dbReference type="RefSeq" id="XP_044976366.1">
    <property type="nucleotide sequence ID" value="XM_045120431.1"/>
</dbReference>
<sequence>MSSVDAAGNPLRAFTSATSLLFRTLGPAAASASPSRSPGALLGGSLKRSKELMEQTRLVLKERGDIQKLYQEDRVKAAAADGLPVQTRSNELMEQASLVLKGRRPGLDRKRPQFSLMPLQSISVNVDFSQLHSIDDPEEYFLTLERLEKADMEIKKLRGELPTIKANYDRPIKPPQKRPGMSRRKSVYSYNFSVDMDTSNVIEAPISQMGTSTESQSTQDDTPPSVPERTKSPVPSSSSQCDIRDVSTREDSFAKRDKSATMDSSLSALKSLDESKEESVLREKLQIKEIDIREVSIPDLFNVPGRPVRSTKQKYLTSDHTPERPVLGSHHAPISKLGKHILGGDILNDKADLSEDDESDNSSETVVDNQSQAHSSYSSVVLTNGEASTARETPTSSIKFPDHVLEPGSSPLGACIDSEVAKETDASSRQNVPLEEEHMPVNRPFTERPNSEPEISSHHLEGGTTKVPGSAPGRNASVLHGEDDNIGYQGVLGGDMLVQDEPIHPPEIPPDAHNQSHIQDEDVEKQAVDISHELPLSKDGRQNAVPKRKNKKQSAKRGKRISDKPIHTSEIPPEDTVPQNQSHIHEGNFEKPAVGTSNELSLSKDNKQKRVRNDESKKQPLKRMKRGAEETSNPLGIPLKNCDTETQIRMQDTNIEQQTVDTRAPRSPNKGRLQKEGQRRKKRQEGNRRNSLAAFGLAWQSGVRRSTRIRTRPLREWLGERLLYGRIHDTMVSIIGVKSYSPSEDGKIELKVKSFVPEEYSAMVAKVAQH</sequence>
<dbReference type="InterPro" id="IPR028386">
    <property type="entry name" value="CENP-C/Mif2/cnp3"/>
</dbReference>
<evidence type="ECO:0008006" key="7">
    <source>
        <dbReference type="Google" id="ProtNLM"/>
    </source>
</evidence>
<dbReference type="GO" id="GO:0051315">
    <property type="term" value="P:attachment of mitotic spindle microtubules to kinetochore"/>
    <property type="evidence" value="ECO:0000318"/>
    <property type="project" value="GO_Central"/>
</dbReference>
<keyword evidence="3" id="KW-0539">Nucleus</keyword>
<reference evidence="5" key="2">
    <citation type="submission" date="2020-10" db="EMBL/GenBank/DDBJ databases">
        <authorList>
            <person name="Scholz U."/>
            <person name="Mascher M."/>
            <person name="Fiebig A."/>
        </authorList>
    </citation>
    <scope>NUCLEOTIDE SEQUENCE [LARGE SCALE GENOMIC DNA]</scope>
    <source>
        <strain evidence="5">cv. Morex</strain>
    </source>
</reference>
<protein>
    <recommendedName>
        <fullName evidence="7">CENP-C</fullName>
    </recommendedName>
</protein>
<dbReference type="PANTHER" id="PTHR16684">
    <property type="entry name" value="CENTROMERE PROTEIN C"/>
    <property type="match status" value="1"/>
</dbReference>
<keyword evidence="6" id="KW-1185">Reference proteome</keyword>